<dbReference type="GO" id="GO:0046975">
    <property type="term" value="F:histone H3K36 methyltransferase activity"/>
    <property type="evidence" value="ECO:0007669"/>
    <property type="project" value="InterPro"/>
</dbReference>
<dbReference type="EMBL" id="GL193508">
    <property type="protein sequence ID" value="EFB26310.1"/>
    <property type="molecule type" value="Genomic_DNA"/>
</dbReference>
<protein>
    <submittedName>
        <fullName evidence="2">Uncharacterized protein</fullName>
    </submittedName>
</protein>
<dbReference type="InterPro" id="IPR042294">
    <property type="entry name" value="SETD2_animal"/>
</dbReference>
<reference evidence="2" key="1">
    <citation type="journal article" date="2010" name="Nature">
        <title>The sequence and de novo assembly of the giant panda genome.</title>
        <authorList>
            <person name="Li R."/>
            <person name="Fan W."/>
            <person name="Tian G."/>
            <person name="Zhu H."/>
            <person name="He L."/>
            <person name="Cai J."/>
            <person name="Huang Q."/>
            <person name="Cai Q."/>
            <person name="Li B."/>
            <person name="Bai Y."/>
            <person name="Zhang Z."/>
            <person name="Zhang Y."/>
            <person name="Wang W."/>
            <person name="Li J."/>
            <person name="Wei F."/>
            <person name="Li H."/>
            <person name="Jian M."/>
            <person name="Li J."/>
            <person name="Zhang Z."/>
            <person name="Nielsen R."/>
            <person name="Li D."/>
            <person name="Gu W."/>
            <person name="Yang Z."/>
            <person name="Xuan Z."/>
            <person name="Ryder O.A."/>
            <person name="Leung F.C."/>
            <person name="Zhou Y."/>
            <person name="Cao J."/>
            <person name="Sun X."/>
            <person name="Fu Y."/>
            <person name="Fang X."/>
            <person name="Guo X."/>
            <person name="Wang B."/>
            <person name="Hou R."/>
            <person name="Shen F."/>
            <person name="Mu B."/>
            <person name="Ni P."/>
            <person name="Lin R."/>
            <person name="Qian W."/>
            <person name="Wang G."/>
            <person name="Yu C."/>
            <person name="Nie W."/>
            <person name="Wang J."/>
            <person name="Wu Z."/>
            <person name="Liang H."/>
            <person name="Min J."/>
            <person name="Wu Q."/>
            <person name="Cheng S."/>
            <person name="Ruan J."/>
            <person name="Wang M."/>
            <person name="Shi Z."/>
            <person name="Wen M."/>
            <person name="Liu B."/>
            <person name="Ren X."/>
            <person name="Zheng H."/>
            <person name="Dong D."/>
            <person name="Cook K."/>
            <person name="Shan G."/>
            <person name="Zhang H."/>
            <person name="Kosiol C."/>
            <person name="Xie X."/>
            <person name="Lu Z."/>
            <person name="Zheng H."/>
            <person name="Li Y."/>
            <person name="Steiner C.C."/>
            <person name="Lam T.T."/>
            <person name="Lin S."/>
            <person name="Zhang Q."/>
            <person name="Li G."/>
            <person name="Tian J."/>
            <person name="Gong T."/>
            <person name="Liu H."/>
            <person name="Zhang D."/>
            <person name="Fang L."/>
            <person name="Ye C."/>
            <person name="Zhang J."/>
            <person name="Hu W."/>
            <person name="Xu A."/>
            <person name="Ren Y."/>
            <person name="Zhang G."/>
            <person name="Bruford M.W."/>
            <person name="Li Q."/>
            <person name="Ma L."/>
            <person name="Guo Y."/>
            <person name="An N."/>
            <person name="Hu Y."/>
            <person name="Zheng Y."/>
            <person name="Shi Y."/>
            <person name="Li Z."/>
            <person name="Liu Q."/>
            <person name="Chen Y."/>
            <person name="Zhao J."/>
            <person name="Qu N."/>
            <person name="Zhao S."/>
            <person name="Tian F."/>
            <person name="Wang X."/>
            <person name="Wang H."/>
            <person name="Xu L."/>
            <person name="Liu X."/>
            <person name="Vinar T."/>
            <person name="Wang Y."/>
            <person name="Lam T.W."/>
            <person name="Yiu S.M."/>
            <person name="Liu S."/>
            <person name="Zhang H."/>
            <person name="Li D."/>
            <person name="Huang Y."/>
            <person name="Wang X."/>
            <person name="Yang G."/>
            <person name="Jiang Z."/>
            <person name="Wang J."/>
            <person name="Qin N."/>
            <person name="Li L."/>
            <person name="Li J."/>
            <person name="Bolund L."/>
            <person name="Kristiansen K."/>
            <person name="Wong G.K."/>
            <person name="Olson M."/>
            <person name="Zhang X."/>
            <person name="Li S."/>
            <person name="Yang H."/>
            <person name="Wang J."/>
            <person name="Wang J."/>
        </authorList>
    </citation>
    <scope>NUCLEOTIDE SEQUENCE [LARGE SCALE GENOMIC DNA]</scope>
</reference>
<accession>D2HVZ0</accession>
<dbReference type="GO" id="GO:0005634">
    <property type="term" value="C:nucleus"/>
    <property type="evidence" value="ECO:0007669"/>
    <property type="project" value="TreeGrafter"/>
</dbReference>
<dbReference type="InterPro" id="IPR038190">
    <property type="entry name" value="SRI_sf"/>
</dbReference>
<feature type="compositionally biased region" description="Basic and acidic residues" evidence="1">
    <location>
        <begin position="117"/>
        <end position="130"/>
    </location>
</feature>
<dbReference type="AlphaFoldDB" id="D2HVZ0"/>
<dbReference type="PANTHER" id="PTHR46711">
    <property type="entry name" value="HISTONE-LYSINE N-METHYLTRANSFERASE SETD2"/>
    <property type="match status" value="1"/>
</dbReference>
<gene>
    <name evidence="2" type="ORF">PANDA_016591</name>
</gene>
<dbReference type="GO" id="GO:0010468">
    <property type="term" value="P:regulation of gene expression"/>
    <property type="evidence" value="ECO:0007669"/>
    <property type="project" value="TreeGrafter"/>
</dbReference>
<evidence type="ECO:0000313" key="2">
    <source>
        <dbReference type="EMBL" id="EFB26310.1"/>
    </source>
</evidence>
<feature type="region of interest" description="Disordered" evidence="1">
    <location>
        <begin position="1"/>
        <end position="20"/>
    </location>
</feature>
<dbReference type="Gene3D" id="1.10.1740.100">
    <property type="entry name" value="Set2, Rpb1 interacting domain"/>
    <property type="match status" value="1"/>
</dbReference>
<feature type="region of interest" description="Disordered" evidence="1">
    <location>
        <begin position="94"/>
        <end position="130"/>
    </location>
</feature>
<name>D2HVZ0_AILME</name>
<dbReference type="PANTHER" id="PTHR46711:SF1">
    <property type="entry name" value="HISTONE-LYSINE N-METHYLTRANSFERASE SETD2"/>
    <property type="match status" value="1"/>
</dbReference>
<dbReference type="GO" id="GO:0005694">
    <property type="term" value="C:chromosome"/>
    <property type="evidence" value="ECO:0007669"/>
    <property type="project" value="TreeGrafter"/>
</dbReference>
<evidence type="ECO:0000256" key="1">
    <source>
        <dbReference type="SAM" id="MobiDB-lite"/>
    </source>
</evidence>
<organism evidence="2">
    <name type="scientific">Ailuropoda melanoleuca</name>
    <name type="common">Giant panda</name>
    <dbReference type="NCBI Taxonomy" id="9646"/>
    <lineage>
        <taxon>Eukaryota</taxon>
        <taxon>Metazoa</taxon>
        <taxon>Chordata</taxon>
        <taxon>Craniata</taxon>
        <taxon>Vertebrata</taxon>
        <taxon>Euteleostomi</taxon>
        <taxon>Mammalia</taxon>
        <taxon>Eutheria</taxon>
        <taxon>Laurasiatheria</taxon>
        <taxon>Carnivora</taxon>
        <taxon>Caniformia</taxon>
        <taxon>Ursidae</taxon>
        <taxon>Ailuropoda</taxon>
    </lineage>
</organism>
<dbReference type="InParanoid" id="D2HVZ0"/>
<proteinExistence type="predicted"/>
<sequence length="214" mass="24256">MEAEGYPRVSMEASYHTRRSSGQLRLNFPKCFDNQNNVPEISKWAGQNVPVNKDTTEEIFNMKFSDGYVNPAALRSERQSEGGTVTTVTQQLPESKVDSEIAMDPSELSTSEPEADAEIRPSPRDDASLEHEAEMDLETPRYDENPMETSKNPKTAEADTCGELAKKSKEVFREEVLQFIVQGLNPYWKPDCKMERITTEVFKHLAHKRTHGVD</sequence>